<evidence type="ECO:0000256" key="1">
    <source>
        <dbReference type="SAM" id="Phobius"/>
    </source>
</evidence>
<sequence>MFVLYCIYLCCPDVGPVNDIKAPKCVADNTYWILAVVLGIALLIVTMVTMYIFCRVRTQQQKVDRISRKSGFTNPAF</sequence>
<evidence type="ECO:0000313" key="2">
    <source>
        <dbReference type="EMBL" id="KAH3832588.1"/>
    </source>
</evidence>
<dbReference type="Proteomes" id="UP000828390">
    <property type="component" value="Unassembled WGS sequence"/>
</dbReference>
<keyword evidence="1" id="KW-1133">Transmembrane helix</keyword>
<dbReference type="AlphaFoldDB" id="A0A9D4QHV3"/>
<comment type="caution">
    <text evidence="2">The sequence shown here is derived from an EMBL/GenBank/DDBJ whole genome shotgun (WGS) entry which is preliminary data.</text>
</comment>
<keyword evidence="1" id="KW-0812">Transmembrane</keyword>
<reference evidence="2" key="2">
    <citation type="submission" date="2020-11" db="EMBL/GenBank/DDBJ databases">
        <authorList>
            <person name="McCartney M.A."/>
            <person name="Auch B."/>
            <person name="Kono T."/>
            <person name="Mallez S."/>
            <person name="Becker A."/>
            <person name="Gohl D.M."/>
            <person name="Silverstein K.A.T."/>
            <person name="Koren S."/>
            <person name="Bechman K.B."/>
            <person name="Herman A."/>
            <person name="Abrahante J.E."/>
            <person name="Garbe J."/>
        </authorList>
    </citation>
    <scope>NUCLEOTIDE SEQUENCE</scope>
    <source>
        <strain evidence="2">Duluth1</strain>
        <tissue evidence="2">Whole animal</tissue>
    </source>
</reference>
<keyword evidence="3" id="KW-1185">Reference proteome</keyword>
<gene>
    <name evidence="2" type="ORF">DPMN_105880</name>
</gene>
<proteinExistence type="predicted"/>
<protein>
    <submittedName>
        <fullName evidence="2">Uncharacterized protein</fullName>
    </submittedName>
</protein>
<accession>A0A9D4QHV3</accession>
<dbReference type="EMBL" id="JAIWYP010000004">
    <property type="protein sequence ID" value="KAH3832588.1"/>
    <property type="molecule type" value="Genomic_DNA"/>
</dbReference>
<feature type="transmembrane region" description="Helical" evidence="1">
    <location>
        <begin position="31"/>
        <end position="53"/>
    </location>
</feature>
<reference evidence="2" key="1">
    <citation type="journal article" date="2019" name="bioRxiv">
        <title>The Genome of the Zebra Mussel, Dreissena polymorpha: A Resource for Invasive Species Research.</title>
        <authorList>
            <person name="McCartney M.A."/>
            <person name="Auch B."/>
            <person name="Kono T."/>
            <person name="Mallez S."/>
            <person name="Zhang Y."/>
            <person name="Obille A."/>
            <person name="Becker A."/>
            <person name="Abrahante J.E."/>
            <person name="Garbe J."/>
            <person name="Badalamenti J.P."/>
            <person name="Herman A."/>
            <person name="Mangelson H."/>
            <person name="Liachko I."/>
            <person name="Sullivan S."/>
            <person name="Sone E.D."/>
            <person name="Koren S."/>
            <person name="Silverstein K.A.T."/>
            <person name="Beckman K.B."/>
            <person name="Gohl D.M."/>
        </authorList>
    </citation>
    <scope>NUCLEOTIDE SEQUENCE</scope>
    <source>
        <strain evidence="2">Duluth1</strain>
        <tissue evidence="2">Whole animal</tissue>
    </source>
</reference>
<keyword evidence="1" id="KW-0472">Membrane</keyword>
<evidence type="ECO:0000313" key="3">
    <source>
        <dbReference type="Proteomes" id="UP000828390"/>
    </source>
</evidence>
<organism evidence="2 3">
    <name type="scientific">Dreissena polymorpha</name>
    <name type="common">Zebra mussel</name>
    <name type="synonym">Mytilus polymorpha</name>
    <dbReference type="NCBI Taxonomy" id="45954"/>
    <lineage>
        <taxon>Eukaryota</taxon>
        <taxon>Metazoa</taxon>
        <taxon>Spiralia</taxon>
        <taxon>Lophotrochozoa</taxon>
        <taxon>Mollusca</taxon>
        <taxon>Bivalvia</taxon>
        <taxon>Autobranchia</taxon>
        <taxon>Heteroconchia</taxon>
        <taxon>Euheterodonta</taxon>
        <taxon>Imparidentia</taxon>
        <taxon>Neoheterodontei</taxon>
        <taxon>Myida</taxon>
        <taxon>Dreissenoidea</taxon>
        <taxon>Dreissenidae</taxon>
        <taxon>Dreissena</taxon>
    </lineage>
</organism>
<name>A0A9D4QHV3_DREPO</name>